<dbReference type="SMART" id="SM00439">
    <property type="entry name" value="BAH"/>
    <property type="match status" value="1"/>
</dbReference>
<gene>
    <name evidence="3" type="ORF">CTI12_AA505170</name>
</gene>
<comment type="caution">
    <text evidence="3">The sequence shown here is derived from an EMBL/GenBank/DDBJ whole genome shotgun (WGS) entry which is preliminary data.</text>
</comment>
<dbReference type="GO" id="GO:0003682">
    <property type="term" value="F:chromatin binding"/>
    <property type="evidence" value="ECO:0007669"/>
    <property type="project" value="InterPro"/>
</dbReference>
<feature type="domain" description="BAH" evidence="2">
    <location>
        <begin position="60"/>
        <end position="175"/>
    </location>
</feature>
<dbReference type="Gene3D" id="2.30.30.490">
    <property type="match status" value="1"/>
</dbReference>
<accession>A0A2U1LCW3</accession>
<dbReference type="Pfam" id="PF01426">
    <property type="entry name" value="BAH"/>
    <property type="match status" value="1"/>
</dbReference>
<evidence type="ECO:0000256" key="1">
    <source>
        <dbReference type="SAM" id="SignalP"/>
    </source>
</evidence>
<reference evidence="3 4" key="1">
    <citation type="journal article" date="2018" name="Mol. Plant">
        <title>The genome of Artemisia annua provides insight into the evolution of Asteraceae family and artemisinin biosynthesis.</title>
        <authorList>
            <person name="Shen Q."/>
            <person name="Zhang L."/>
            <person name="Liao Z."/>
            <person name="Wang S."/>
            <person name="Yan T."/>
            <person name="Shi P."/>
            <person name="Liu M."/>
            <person name="Fu X."/>
            <person name="Pan Q."/>
            <person name="Wang Y."/>
            <person name="Lv Z."/>
            <person name="Lu X."/>
            <person name="Zhang F."/>
            <person name="Jiang W."/>
            <person name="Ma Y."/>
            <person name="Chen M."/>
            <person name="Hao X."/>
            <person name="Li L."/>
            <person name="Tang Y."/>
            <person name="Lv G."/>
            <person name="Zhou Y."/>
            <person name="Sun X."/>
            <person name="Brodelius P.E."/>
            <person name="Rose J.K.C."/>
            <person name="Tang K."/>
        </authorList>
    </citation>
    <scope>NUCLEOTIDE SEQUENCE [LARGE SCALE GENOMIC DNA]</scope>
    <source>
        <strain evidence="4">cv. Huhao1</strain>
        <tissue evidence="3">Leaf</tissue>
    </source>
</reference>
<evidence type="ECO:0000313" key="3">
    <source>
        <dbReference type="EMBL" id="PWA46806.1"/>
    </source>
</evidence>
<proteinExistence type="predicted"/>
<evidence type="ECO:0000259" key="2">
    <source>
        <dbReference type="PROSITE" id="PS51038"/>
    </source>
</evidence>
<dbReference type="PROSITE" id="PS51038">
    <property type="entry name" value="BAH"/>
    <property type="match status" value="1"/>
</dbReference>
<feature type="signal peptide" evidence="1">
    <location>
        <begin position="1"/>
        <end position="23"/>
    </location>
</feature>
<dbReference type="PANTHER" id="PTHR46364">
    <property type="entry name" value="OS08G0421900 PROTEIN"/>
    <property type="match status" value="1"/>
</dbReference>
<sequence length="307" mass="35056">MTNGSHRKLLVMLLVRSLKVTSSKSWEYVTNMVPSQTRSLNSRPYSRTCRKPILSSLFSYGFQVGETVLMRPSGKSEAPYVARVQRFEADAEGNVNANVIWYYRPEETIAGRKQFHGKKELFSSDDVDTQSADTILDKCIVHTYKSYTSLEDVRPEDYFCRFDYDHATGCFTPDFVLVYCKCEMPSNPDVSMVQCEACKDCYLSRGLSQKRYLQCNLTPHFLGLCEAVLMEIARFSPYITNIMLRSINNPSIYSEISYRRIGELNGCLGGVEQFGGFLVNCCMYHPTCINMTDEQAKQLENFTCDDC</sequence>
<dbReference type="EMBL" id="PKPP01010098">
    <property type="protein sequence ID" value="PWA46806.1"/>
    <property type="molecule type" value="Genomic_DNA"/>
</dbReference>
<dbReference type="STRING" id="35608.A0A2U1LCW3"/>
<dbReference type="Proteomes" id="UP000245207">
    <property type="component" value="Unassembled WGS sequence"/>
</dbReference>
<dbReference type="InterPro" id="IPR001025">
    <property type="entry name" value="BAH_dom"/>
</dbReference>
<evidence type="ECO:0000313" key="4">
    <source>
        <dbReference type="Proteomes" id="UP000245207"/>
    </source>
</evidence>
<dbReference type="InterPro" id="IPR043151">
    <property type="entry name" value="BAH_sf"/>
</dbReference>
<protein>
    <submittedName>
        <fullName evidence="3">Bromo adjacent homology (BAH) domain, Zinc finger, RING/FYVE/PHD-type</fullName>
    </submittedName>
</protein>
<keyword evidence="1" id="KW-0732">Signal</keyword>
<dbReference type="AlphaFoldDB" id="A0A2U1LCW3"/>
<keyword evidence="4" id="KW-1185">Reference proteome</keyword>
<dbReference type="OrthoDB" id="436852at2759"/>
<organism evidence="3 4">
    <name type="scientific">Artemisia annua</name>
    <name type="common">Sweet wormwood</name>
    <dbReference type="NCBI Taxonomy" id="35608"/>
    <lineage>
        <taxon>Eukaryota</taxon>
        <taxon>Viridiplantae</taxon>
        <taxon>Streptophyta</taxon>
        <taxon>Embryophyta</taxon>
        <taxon>Tracheophyta</taxon>
        <taxon>Spermatophyta</taxon>
        <taxon>Magnoliopsida</taxon>
        <taxon>eudicotyledons</taxon>
        <taxon>Gunneridae</taxon>
        <taxon>Pentapetalae</taxon>
        <taxon>asterids</taxon>
        <taxon>campanulids</taxon>
        <taxon>Asterales</taxon>
        <taxon>Asteraceae</taxon>
        <taxon>Asteroideae</taxon>
        <taxon>Anthemideae</taxon>
        <taxon>Artemisiinae</taxon>
        <taxon>Artemisia</taxon>
    </lineage>
</organism>
<feature type="chain" id="PRO_5015396379" evidence="1">
    <location>
        <begin position="24"/>
        <end position="307"/>
    </location>
</feature>
<name>A0A2U1LCW3_ARTAN</name>